<evidence type="ECO:0000256" key="1">
    <source>
        <dbReference type="ARBA" id="ARBA00023015"/>
    </source>
</evidence>
<organism evidence="5 6">
    <name type="scientific">Alcaligenes xylosoxydans xylosoxydans</name>
    <name type="common">Achromobacter xylosoxidans</name>
    <dbReference type="NCBI Taxonomy" id="85698"/>
    <lineage>
        <taxon>Bacteria</taxon>
        <taxon>Pseudomonadati</taxon>
        <taxon>Pseudomonadota</taxon>
        <taxon>Betaproteobacteria</taxon>
        <taxon>Burkholderiales</taxon>
        <taxon>Alcaligenaceae</taxon>
        <taxon>Achromobacter</taxon>
    </lineage>
</organism>
<dbReference type="SMART" id="SM00342">
    <property type="entry name" value="HTH_ARAC"/>
    <property type="match status" value="1"/>
</dbReference>
<evidence type="ECO:0000256" key="3">
    <source>
        <dbReference type="ARBA" id="ARBA00023163"/>
    </source>
</evidence>
<accession>A0A120LHZ8</accession>
<dbReference type="Pfam" id="PF12833">
    <property type="entry name" value="HTH_18"/>
    <property type="match status" value="1"/>
</dbReference>
<evidence type="ECO:0000313" key="5">
    <source>
        <dbReference type="EMBL" id="AMG38826.2"/>
    </source>
</evidence>
<dbReference type="SUPFAM" id="SSF46689">
    <property type="entry name" value="Homeodomain-like"/>
    <property type="match status" value="2"/>
</dbReference>
<dbReference type="Gene3D" id="1.10.10.60">
    <property type="entry name" value="Homeodomain-like"/>
    <property type="match status" value="1"/>
</dbReference>
<dbReference type="EMBL" id="CP014060">
    <property type="protein sequence ID" value="AMG38826.2"/>
    <property type="molecule type" value="Genomic_DNA"/>
</dbReference>
<dbReference type="PANTHER" id="PTHR47893">
    <property type="entry name" value="REGULATORY PROTEIN PCHR"/>
    <property type="match status" value="1"/>
</dbReference>
<gene>
    <name evidence="5" type="ORF">AL504_24030</name>
</gene>
<dbReference type="InterPro" id="IPR009057">
    <property type="entry name" value="Homeodomain-like_sf"/>
</dbReference>
<evidence type="ECO:0000313" key="6">
    <source>
        <dbReference type="Proteomes" id="UP000060602"/>
    </source>
</evidence>
<dbReference type="GO" id="GO:0003700">
    <property type="term" value="F:DNA-binding transcription factor activity"/>
    <property type="evidence" value="ECO:0007669"/>
    <property type="project" value="InterPro"/>
</dbReference>
<name>A0A120LHZ8_ALCXX</name>
<dbReference type="InterPro" id="IPR053142">
    <property type="entry name" value="PchR_regulatory_protein"/>
</dbReference>
<evidence type="ECO:0000259" key="4">
    <source>
        <dbReference type="PROSITE" id="PS01124"/>
    </source>
</evidence>
<dbReference type="PRINTS" id="PR00032">
    <property type="entry name" value="HTHARAC"/>
</dbReference>
<dbReference type="AlphaFoldDB" id="A0A120LHZ8"/>
<evidence type="ECO:0000256" key="2">
    <source>
        <dbReference type="ARBA" id="ARBA00023125"/>
    </source>
</evidence>
<reference evidence="6" key="1">
    <citation type="submission" date="2015-12" db="EMBL/GenBank/DDBJ databases">
        <title>FDA dAtabase for Regulatory Grade micrObial Sequences (FDA-ARGOS): Supporting development and validation of Infectious Disease Dx tests.</title>
        <authorList>
            <person name="Case J."/>
            <person name="Tallon L."/>
            <person name="Sadzewicz L."/>
            <person name="Sengamalay N."/>
            <person name="Ott S."/>
            <person name="Godinez A."/>
            <person name="Nagaraj S."/>
            <person name="Nadendla S."/>
            <person name="Sichtig H."/>
        </authorList>
    </citation>
    <scope>NUCLEOTIDE SEQUENCE [LARGE SCALE GENOMIC DNA]</scope>
    <source>
        <strain evidence="6">FDAARGOS_147</strain>
    </source>
</reference>
<keyword evidence="1" id="KW-0805">Transcription regulation</keyword>
<proteinExistence type="predicted"/>
<feature type="domain" description="HTH araC/xylS-type" evidence="4">
    <location>
        <begin position="292"/>
        <end position="390"/>
    </location>
</feature>
<keyword evidence="3" id="KW-0804">Transcription</keyword>
<sequence length="391" mass="42650">MAASVADCAWAGRAMDIASVDRDSAGREGSRMGAFWKWGVGTIAVGRTAIAGLIRMDDNDLHLYFYPDPIIPARIGSTLPGARPMSSGLIPLSRVVMDTSVLRLGPGNVCRITRMPLQDGAELVYWRSAFREAMDIPLQDDSDYVHFSFNSRMDGRAACHFDGWEGGREFAVREGTGTISYGPGRRGHYCQEGCLDNVTVMVRPDVLRHWSHDLEGDLASGLASAACFLHGHGGAELRGTAHQLAQGLAGEGAASRHGLWMQAQSLLLVGLFLESCGRPLAGLPVAMQRRMARVHEHLLADLSRAPSLEALAREADVSVPTLARAFRRHYGRSIYDCFQHERMQQARAQLLRGRLSVAHVATDLGYSNPSHFSAAFRKQFGVNPSALRRGS</sequence>
<dbReference type="InterPro" id="IPR020449">
    <property type="entry name" value="Tscrpt_reg_AraC-type_HTH"/>
</dbReference>
<dbReference type="InterPro" id="IPR018060">
    <property type="entry name" value="HTH_AraC"/>
</dbReference>
<dbReference type="PANTHER" id="PTHR47893:SF1">
    <property type="entry name" value="REGULATORY PROTEIN PCHR"/>
    <property type="match status" value="1"/>
</dbReference>
<keyword evidence="2" id="KW-0238">DNA-binding</keyword>
<dbReference type="GO" id="GO:0043565">
    <property type="term" value="F:sequence-specific DNA binding"/>
    <property type="evidence" value="ECO:0007669"/>
    <property type="project" value="InterPro"/>
</dbReference>
<dbReference type="Proteomes" id="UP000060602">
    <property type="component" value="Chromosome"/>
</dbReference>
<dbReference type="PROSITE" id="PS01124">
    <property type="entry name" value="HTH_ARAC_FAMILY_2"/>
    <property type="match status" value="1"/>
</dbReference>
<protein>
    <submittedName>
        <fullName evidence="5">AraC family transcriptional regulator</fullName>
    </submittedName>
</protein>